<dbReference type="SUPFAM" id="SSF53067">
    <property type="entry name" value="Actin-like ATPase domain"/>
    <property type="match status" value="2"/>
</dbReference>
<evidence type="ECO:0000256" key="7">
    <source>
        <dbReference type="ARBA" id="ARBA00022490"/>
    </source>
</evidence>
<dbReference type="AlphaFoldDB" id="A0A9D2MX84"/>
<evidence type="ECO:0000256" key="16">
    <source>
        <dbReference type="HAMAP-Rule" id="MF_01274"/>
    </source>
</evidence>
<keyword evidence="8 16" id="KW-0808">Transferase</keyword>
<keyword evidence="11 16" id="KW-0067">ATP-binding</keyword>
<evidence type="ECO:0000313" key="17">
    <source>
        <dbReference type="EMBL" id="HJB98246.1"/>
    </source>
</evidence>
<sequence length="260" mass="28080">MLLAIDIGNSNIVLGGLSGDRILFDARIATDYSKTSDQYRMEIKSMLELFDVSVEDVEDCIISSVVPPVFNAVSIGVVKLIGRQPMVVGSQLDTGLRLQMDDPASVGSDRIVIAVAALQEYAPPLLLIDMGTATTVEVIDETSTYLGGVIIPGVRLSVDALSQRTAQLPSIQLDRPRRLIGKNTVECMRNGSMYGTAAMLDGLIGRMEEELGKRAVVVATGGIAKFIIPLCRREIRLEEDLLLKGLGVIYRRNKGETASA</sequence>
<keyword evidence="13 16" id="KW-0173">Coenzyme A biosynthesis</keyword>
<keyword evidence="12 16" id="KW-0630">Potassium</keyword>
<dbReference type="HAMAP" id="MF_01274">
    <property type="entry name" value="Pantothen_kinase_3"/>
    <property type="match status" value="1"/>
</dbReference>
<comment type="cofactor">
    <cofactor evidence="16">
        <name>NH4(+)</name>
        <dbReference type="ChEBI" id="CHEBI:28938"/>
    </cofactor>
    <cofactor evidence="16">
        <name>K(+)</name>
        <dbReference type="ChEBI" id="CHEBI:29103"/>
    </cofactor>
    <text evidence="16">A monovalent cation. Ammonium or potassium.</text>
</comment>
<evidence type="ECO:0000256" key="15">
    <source>
        <dbReference type="ARBA" id="ARBA00040883"/>
    </source>
</evidence>
<dbReference type="InterPro" id="IPR004619">
    <property type="entry name" value="Type_III_PanK"/>
</dbReference>
<proteinExistence type="inferred from homology"/>
<dbReference type="GO" id="GO:0046872">
    <property type="term" value="F:metal ion binding"/>
    <property type="evidence" value="ECO:0007669"/>
    <property type="project" value="UniProtKB-KW"/>
</dbReference>
<comment type="subunit">
    <text evidence="5 16">Homodimer.</text>
</comment>
<evidence type="ECO:0000256" key="3">
    <source>
        <dbReference type="ARBA" id="ARBA00004496"/>
    </source>
</evidence>
<reference evidence="17" key="1">
    <citation type="journal article" date="2021" name="PeerJ">
        <title>Extensive microbial diversity within the chicken gut microbiome revealed by metagenomics and culture.</title>
        <authorList>
            <person name="Gilroy R."/>
            <person name="Ravi A."/>
            <person name="Getino M."/>
            <person name="Pursley I."/>
            <person name="Horton D.L."/>
            <person name="Alikhan N.F."/>
            <person name="Baker D."/>
            <person name="Gharbi K."/>
            <person name="Hall N."/>
            <person name="Watson M."/>
            <person name="Adriaenssens E.M."/>
            <person name="Foster-Nyarko E."/>
            <person name="Jarju S."/>
            <person name="Secka A."/>
            <person name="Antonio M."/>
            <person name="Oren A."/>
            <person name="Chaudhuri R.R."/>
            <person name="La Ragione R."/>
            <person name="Hildebrand F."/>
            <person name="Pallen M.J."/>
        </authorList>
    </citation>
    <scope>NUCLEOTIDE SEQUENCE</scope>
    <source>
        <strain evidence="17">CHK185-1770</strain>
    </source>
</reference>
<evidence type="ECO:0000256" key="5">
    <source>
        <dbReference type="ARBA" id="ARBA00011738"/>
    </source>
</evidence>
<feature type="active site" description="Proton acceptor" evidence="16">
    <location>
        <position position="109"/>
    </location>
</feature>
<evidence type="ECO:0000256" key="1">
    <source>
        <dbReference type="ARBA" id="ARBA00001206"/>
    </source>
</evidence>
<comment type="catalytic activity">
    <reaction evidence="1 16">
        <text>(R)-pantothenate + ATP = (R)-4'-phosphopantothenate + ADP + H(+)</text>
        <dbReference type="Rhea" id="RHEA:16373"/>
        <dbReference type="ChEBI" id="CHEBI:10986"/>
        <dbReference type="ChEBI" id="CHEBI:15378"/>
        <dbReference type="ChEBI" id="CHEBI:29032"/>
        <dbReference type="ChEBI" id="CHEBI:30616"/>
        <dbReference type="ChEBI" id="CHEBI:456216"/>
        <dbReference type="EC" id="2.7.1.33"/>
    </reaction>
</comment>
<feature type="binding site" evidence="16">
    <location>
        <position position="129"/>
    </location>
    <ligand>
        <name>K(+)</name>
        <dbReference type="ChEBI" id="CHEBI:29103"/>
    </ligand>
</feature>
<comment type="function">
    <text evidence="16">Catalyzes the phosphorylation of pantothenate (Pan), the first step in CoA biosynthesis.</text>
</comment>
<comment type="pathway">
    <text evidence="4 16">Cofactor biosynthesis; coenzyme A biosynthesis; CoA from (R)-pantothenate: step 1/5.</text>
</comment>
<dbReference type="Pfam" id="PF03309">
    <property type="entry name" value="Pan_kinase"/>
    <property type="match status" value="1"/>
</dbReference>
<dbReference type="EMBL" id="DWXG01000052">
    <property type="protein sequence ID" value="HJB98246.1"/>
    <property type="molecule type" value="Genomic_DNA"/>
</dbReference>
<evidence type="ECO:0000256" key="6">
    <source>
        <dbReference type="ARBA" id="ARBA00012102"/>
    </source>
</evidence>
<keyword evidence="16" id="KW-0479">Metal-binding</keyword>
<name>A0A9D2MX84_9FIRM</name>
<keyword evidence="10 16" id="KW-0418">Kinase</keyword>
<accession>A0A9D2MX84</accession>
<dbReference type="PANTHER" id="PTHR34265:SF1">
    <property type="entry name" value="TYPE III PANTOTHENATE KINASE"/>
    <property type="match status" value="1"/>
</dbReference>
<comment type="subcellular location">
    <subcellularLocation>
        <location evidence="3 16">Cytoplasm</location>
    </subcellularLocation>
</comment>
<dbReference type="EC" id="2.7.1.33" evidence="6 16"/>
<reference evidence="17" key="2">
    <citation type="submission" date="2021-04" db="EMBL/GenBank/DDBJ databases">
        <authorList>
            <person name="Gilroy R."/>
        </authorList>
    </citation>
    <scope>NUCLEOTIDE SEQUENCE</scope>
    <source>
        <strain evidence="17">CHK185-1770</strain>
    </source>
</reference>
<comment type="caution">
    <text evidence="16">Lacks conserved residue(s) required for the propagation of feature annotation.</text>
</comment>
<evidence type="ECO:0000256" key="14">
    <source>
        <dbReference type="ARBA" id="ARBA00038036"/>
    </source>
</evidence>
<dbReference type="PANTHER" id="PTHR34265">
    <property type="entry name" value="TYPE III PANTOTHENATE KINASE"/>
    <property type="match status" value="1"/>
</dbReference>
<keyword evidence="9 16" id="KW-0547">Nucleotide-binding</keyword>
<dbReference type="GO" id="GO:0005737">
    <property type="term" value="C:cytoplasm"/>
    <property type="evidence" value="ECO:0007669"/>
    <property type="project" value="UniProtKB-SubCell"/>
</dbReference>
<evidence type="ECO:0000256" key="10">
    <source>
        <dbReference type="ARBA" id="ARBA00022777"/>
    </source>
</evidence>
<evidence type="ECO:0000256" key="12">
    <source>
        <dbReference type="ARBA" id="ARBA00022958"/>
    </source>
</evidence>
<organism evidence="17 18">
    <name type="scientific">Candidatus Acutalibacter pullicola</name>
    <dbReference type="NCBI Taxonomy" id="2838417"/>
    <lineage>
        <taxon>Bacteria</taxon>
        <taxon>Bacillati</taxon>
        <taxon>Bacillota</taxon>
        <taxon>Clostridia</taxon>
        <taxon>Eubacteriales</taxon>
        <taxon>Acutalibacteraceae</taxon>
        <taxon>Acutalibacter</taxon>
    </lineage>
</organism>
<comment type="cofactor">
    <cofactor evidence="2">
        <name>K(+)</name>
        <dbReference type="ChEBI" id="CHEBI:29103"/>
    </cofactor>
</comment>
<feature type="binding site" evidence="16">
    <location>
        <begin position="6"/>
        <end position="13"/>
    </location>
    <ligand>
        <name>ATP</name>
        <dbReference type="ChEBI" id="CHEBI:30616"/>
    </ligand>
</feature>
<feature type="binding site" evidence="16">
    <location>
        <position position="132"/>
    </location>
    <ligand>
        <name>ATP</name>
        <dbReference type="ChEBI" id="CHEBI:30616"/>
    </ligand>
</feature>
<gene>
    <name evidence="16" type="primary">coaX</name>
    <name evidence="17" type="ORF">H9710_06670</name>
</gene>
<dbReference type="InterPro" id="IPR043129">
    <property type="entry name" value="ATPase_NBD"/>
</dbReference>
<comment type="caution">
    <text evidence="17">The sequence shown here is derived from an EMBL/GenBank/DDBJ whole genome shotgun (WGS) entry which is preliminary data.</text>
</comment>
<dbReference type="NCBIfam" id="NF009855">
    <property type="entry name" value="PRK13321.1"/>
    <property type="match status" value="1"/>
</dbReference>
<evidence type="ECO:0000256" key="9">
    <source>
        <dbReference type="ARBA" id="ARBA00022741"/>
    </source>
</evidence>
<evidence type="ECO:0000256" key="11">
    <source>
        <dbReference type="ARBA" id="ARBA00022840"/>
    </source>
</evidence>
<dbReference type="Proteomes" id="UP000826793">
    <property type="component" value="Unassembled WGS sequence"/>
</dbReference>
<dbReference type="CDD" id="cd24015">
    <property type="entry name" value="ASKHA_NBD_PanK-III"/>
    <property type="match status" value="1"/>
</dbReference>
<feature type="binding site" evidence="16">
    <location>
        <begin position="107"/>
        <end position="110"/>
    </location>
    <ligand>
        <name>substrate</name>
    </ligand>
</feature>
<comment type="similarity">
    <text evidence="14 16">Belongs to the type III pantothenate kinase family.</text>
</comment>
<dbReference type="GO" id="GO:0004594">
    <property type="term" value="F:pantothenate kinase activity"/>
    <property type="evidence" value="ECO:0007669"/>
    <property type="project" value="UniProtKB-UniRule"/>
</dbReference>
<dbReference type="NCBIfam" id="TIGR00671">
    <property type="entry name" value="baf"/>
    <property type="match status" value="1"/>
</dbReference>
<keyword evidence="7 16" id="KW-0963">Cytoplasm</keyword>
<dbReference type="GO" id="GO:0015937">
    <property type="term" value="P:coenzyme A biosynthetic process"/>
    <property type="evidence" value="ECO:0007669"/>
    <property type="project" value="UniProtKB-UniRule"/>
</dbReference>
<evidence type="ECO:0000256" key="8">
    <source>
        <dbReference type="ARBA" id="ARBA00022679"/>
    </source>
</evidence>
<evidence type="ECO:0000313" key="18">
    <source>
        <dbReference type="Proteomes" id="UP000826793"/>
    </source>
</evidence>
<evidence type="ECO:0000256" key="2">
    <source>
        <dbReference type="ARBA" id="ARBA00001958"/>
    </source>
</evidence>
<dbReference type="Gene3D" id="3.30.420.40">
    <property type="match status" value="2"/>
</dbReference>
<feature type="binding site" evidence="16">
    <location>
        <position position="184"/>
    </location>
    <ligand>
        <name>substrate</name>
    </ligand>
</feature>
<dbReference type="GO" id="GO:0005524">
    <property type="term" value="F:ATP binding"/>
    <property type="evidence" value="ECO:0007669"/>
    <property type="project" value="UniProtKB-UniRule"/>
</dbReference>
<evidence type="ECO:0000256" key="13">
    <source>
        <dbReference type="ARBA" id="ARBA00022993"/>
    </source>
</evidence>
<protein>
    <recommendedName>
        <fullName evidence="15 16">Type III pantothenate kinase</fullName>
        <ecNumber evidence="6 16">2.7.1.33</ecNumber>
    </recommendedName>
    <alternativeName>
        <fullName evidence="16">PanK-III</fullName>
    </alternativeName>
    <alternativeName>
        <fullName evidence="16">Pantothenic acid kinase</fullName>
    </alternativeName>
</protein>
<evidence type="ECO:0000256" key="4">
    <source>
        <dbReference type="ARBA" id="ARBA00005225"/>
    </source>
</evidence>